<dbReference type="EMBL" id="CP058952">
    <property type="protein sequence ID" value="QLI80650.1"/>
    <property type="molecule type" value="Genomic_DNA"/>
</dbReference>
<dbReference type="KEGG" id="cfon:HZU75_03410"/>
<feature type="compositionally biased region" description="Basic residues" evidence="1">
    <location>
        <begin position="145"/>
        <end position="159"/>
    </location>
</feature>
<feature type="region of interest" description="Disordered" evidence="1">
    <location>
        <begin position="71"/>
        <end position="90"/>
    </location>
</feature>
<dbReference type="InterPro" id="IPR021834">
    <property type="entry name" value="DUF3426"/>
</dbReference>
<evidence type="ECO:0000313" key="4">
    <source>
        <dbReference type="Proteomes" id="UP000510822"/>
    </source>
</evidence>
<name>A0A7D5ZHG2_9NEIS</name>
<feature type="region of interest" description="Disordered" evidence="1">
    <location>
        <begin position="105"/>
        <end position="133"/>
    </location>
</feature>
<evidence type="ECO:0000259" key="2">
    <source>
        <dbReference type="Pfam" id="PF13719"/>
    </source>
</evidence>
<organism evidence="3 4">
    <name type="scientific">Chitinibacter fontanus</name>
    <dbReference type="NCBI Taxonomy" id="1737446"/>
    <lineage>
        <taxon>Bacteria</taxon>
        <taxon>Pseudomonadati</taxon>
        <taxon>Pseudomonadota</taxon>
        <taxon>Betaproteobacteria</taxon>
        <taxon>Neisseriales</taxon>
        <taxon>Chitinibacteraceae</taxon>
        <taxon>Chitinibacter</taxon>
    </lineage>
</organism>
<feature type="compositionally biased region" description="Polar residues" evidence="1">
    <location>
        <begin position="80"/>
        <end position="90"/>
    </location>
</feature>
<dbReference type="AlphaFoldDB" id="A0A7D5ZHG2"/>
<dbReference type="Proteomes" id="UP000510822">
    <property type="component" value="Chromosome"/>
</dbReference>
<feature type="region of interest" description="Disordered" evidence="1">
    <location>
        <begin position="145"/>
        <end position="169"/>
    </location>
</feature>
<feature type="compositionally biased region" description="Basic and acidic residues" evidence="1">
    <location>
        <begin position="118"/>
        <end position="133"/>
    </location>
</feature>
<accession>A0A7D5ZHG2</accession>
<evidence type="ECO:0000256" key="1">
    <source>
        <dbReference type="SAM" id="MobiDB-lite"/>
    </source>
</evidence>
<proteinExistence type="predicted"/>
<reference evidence="3 4" key="1">
    <citation type="journal article" date="2016" name="Int. J. Syst. Evol. Microbiol.">
        <title>Chitinibacter fontanus sp. nov., isolated from a spring.</title>
        <authorList>
            <person name="Sheu S.Y."/>
            <person name="Li Y.S."/>
            <person name="Young C.C."/>
            <person name="Chen W.M."/>
        </authorList>
    </citation>
    <scope>NUCLEOTIDE SEQUENCE [LARGE SCALE GENOMIC DNA]</scope>
    <source>
        <strain evidence="3 4">STM-7</strain>
    </source>
</reference>
<sequence>MNQITRCPNCSTSFRVTDEQLAAHQGKVRCGRCSFIFNARDFLQRLEPAATAPSNTGGINPAEATEKAIKAIPSDKTPRTAENSTARVLDTSTRTETHISKEAVTSIAIEPAFPVNEPADKPDQSPAPAKDERDLQRALARLIKQTRRQKTRKSRKPNRHTIDASNAALSITDNTAAQNANSAAIDSEAEYRPILDDTDDLFLPPKRSRWSWLWSLGSLLLTMSLLAQLAYNYRLELSQEFPALRPKWLVLCSHLACEMPLPRQADLLRSEWSELTYIPDHPTLIQVKATLRNLAPFEQALPKLELTLTDESERVVAKKIFRPAEYLAQSDTVQNSLIANDELHAFLQLDLGTLNSTGYSLYWFYD</sequence>
<dbReference type="Pfam" id="PF11906">
    <property type="entry name" value="DUF3426"/>
    <property type="match status" value="1"/>
</dbReference>
<keyword evidence="4" id="KW-1185">Reference proteome</keyword>
<protein>
    <submittedName>
        <fullName evidence="3">DUF3426 domain-containing protein</fullName>
    </submittedName>
</protein>
<dbReference type="NCBIfam" id="TIGR02098">
    <property type="entry name" value="MJ0042_CXXC"/>
    <property type="match status" value="1"/>
</dbReference>
<feature type="domain" description="Zinc finger/thioredoxin putative" evidence="2">
    <location>
        <begin position="4"/>
        <end position="39"/>
    </location>
</feature>
<dbReference type="Pfam" id="PF13719">
    <property type="entry name" value="Zn_ribbon_5"/>
    <property type="match status" value="1"/>
</dbReference>
<dbReference type="InterPro" id="IPR011723">
    <property type="entry name" value="Znf/thioredoxin_put"/>
</dbReference>
<gene>
    <name evidence="3" type="ORF">HZU75_03410</name>
</gene>
<evidence type="ECO:0000313" key="3">
    <source>
        <dbReference type="EMBL" id="QLI80650.1"/>
    </source>
</evidence>
<dbReference type="RefSeq" id="WP_180307790.1">
    <property type="nucleotide sequence ID" value="NZ_CP058952.1"/>
</dbReference>